<name>A0A8S5RLJ5_9VIRU</name>
<accession>A0A8S5RLJ5</accession>
<evidence type="ECO:0000313" key="1">
    <source>
        <dbReference type="EMBL" id="DAE31986.1"/>
    </source>
</evidence>
<dbReference type="EMBL" id="BK059114">
    <property type="protein sequence ID" value="DAE31986.1"/>
    <property type="molecule type" value="Genomic_DNA"/>
</dbReference>
<organism evidence="1">
    <name type="scientific">virus sp. ctReX5</name>
    <dbReference type="NCBI Taxonomy" id="2825818"/>
    <lineage>
        <taxon>Viruses</taxon>
    </lineage>
</organism>
<reference evidence="1" key="1">
    <citation type="journal article" date="2021" name="Proc. Natl. Acad. Sci. U.S.A.">
        <title>A Catalog of Tens of Thousands of Viruses from Human Metagenomes Reveals Hidden Associations with Chronic Diseases.</title>
        <authorList>
            <person name="Tisza M.J."/>
            <person name="Buck C.B."/>
        </authorList>
    </citation>
    <scope>NUCLEOTIDE SEQUENCE</scope>
    <source>
        <strain evidence="1">CtReX5</strain>
    </source>
</reference>
<protein>
    <submittedName>
        <fullName evidence="1">Uncharacterized protein</fullName>
    </submittedName>
</protein>
<proteinExistence type="predicted"/>
<sequence length="29" mass="3657">MEKPYAWCKKRKGKNTLSLFYFLLNLMWF</sequence>